<dbReference type="EMBL" id="WTPW01000078">
    <property type="protein sequence ID" value="KAF0551142.1"/>
    <property type="molecule type" value="Genomic_DNA"/>
</dbReference>
<organism evidence="2 3">
    <name type="scientific">Gigaspora margarita</name>
    <dbReference type="NCBI Taxonomy" id="4874"/>
    <lineage>
        <taxon>Eukaryota</taxon>
        <taxon>Fungi</taxon>
        <taxon>Fungi incertae sedis</taxon>
        <taxon>Mucoromycota</taxon>
        <taxon>Glomeromycotina</taxon>
        <taxon>Glomeromycetes</taxon>
        <taxon>Diversisporales</taxon>
        <taxon>Gigasporaceae</taxon>
        <taxon>Gigaspora</taxon>
    </lineage>
</organism>
<evidence type="ECO:0000313" key="2">
    <source>
        <dbReference type="EMBL" id="KAF0551142.1"/>
    </source>
</evidence>
<comment type="caution">
    <text evidence="2">The sequence shown here is derived from an EMBL/GenBank/DDBJ whole genome shotgun (WGS) entry which is preliminary data.</text>
</comment>
<keyword evidence="3" id="KW-1185">Reference proteome</keyword>
<dbReference type="PANTHER" id="PTHR31360:SF0">
    <property type="entry name" value="OIL BODY-ASSOCIATED PROTEIN 1B"/>
    <property type="match status" value="1"/>
</dbReference>
<reference evidence="2 3" key="1">
    <citation type="journal article" date="2019" name="Environ. Microbiol.">
        <title>At the nexus of three kingdoms: the genome of the mycorrhizal fungus Gigaspora margarita provides insights into plant, endobacterial and fungal interactions.</title>
        <authorList>
            <person name="Venice F."/>
            <person name="Ghignone S."/>
            <person name="Salvioli di Fossalunga A."/>
            <person name="Amselem J."/>
            <person name="Novero M."/>
            <person name="Xianan X."/>
            <person name="Sedzielewska Toro K."/>
            <person name="Morin E."/>
            <person name="Lipzen A."/>
            <person name="Grigoriev I.V."/>
            <person name="Henrissat B."/>
            <person name="Martin F.M."/>
            <person name="Bonfante P."/>
        </authorList>
    </citation>
    <scope>NUCLEOTIDE SEQUENCE [LARGE SCALE GENOMIC DNA]</scope>
    <source>
        <strain evidence="2 3">BEG34</strain>
    </source>
</reference>
<dbReference type="OrthoDB" id="1901244at2759"/>
<sequence length="245" mass="28106">MSETCPNPPHPGPPGEKLSATQNMLGTAVDVAQNFEPFKKIHEHVCAFHFYSHDMTRQVEAHHYCSHLNDDFRQCIIYDSNKADAKLIGVEYIISAKLFQTLSEEEKKYWHSHNYEVKSGILVCPVGSLVPASVADKAEEKLMEDLINTYGKTWHFWQVDRGDPLPFGPPQLMMAFTEDNQLSPKALKCRDEKLNVSTAHKRETRAQLHETYKCDPCANHWASRDDNKAYQCDMKLVEQKKIIQD</sequence>
<protein>
    <submittedName>
        <fullName evidence="2">DUF1264-domain-containing protein</fullName>
    </submittedName>
</protein>
<dbReference type="PANTHER" id="PTHR31360">
    <property type="match status" value="1"/>
</dbReference>
<gene>
    <name evidence="2" type="ORF">F8M41_023561</name>
</gene>
<comment type="similarity">
    <text evidence="1">Belongs to the OBAP family.</text>
</comment>
<accession>A0A8H4B0Q4</accession>
<dbReference type="Pfam" id="PF06884">
    <property type="entry name" value="DUF1264"/>
    <property type="match status" value="1"/>
</dbReference>
<name>A0A8H4B0Q4_GIGMA</name>
<dbReference type="AlphaFoldDB" id="A0A8H4B0Q4"/>
<dbReference type="Proteomes" id="UP000439903">
    <property type="component" value="Unassembled WGS sequence"/>
</dbReference>
<proteinExistence type="inferred from homology"/>
<evidence type="ECO:0000256" key="1">
    <source>
        <dbReference type="ARBA" id="ARBA00009740"/>
    </source>
</evidence>
<dbReference type="InterPro" id="IPR010686">
    <property type="entry name" value="OBAP-like"/>
</dbReference>
<evidence type="ECO:0000313" key="3">
    <source>
        <dbReference type="Proteomes" id="UP000439903"/>
    </source>
</evidence>